<dbReference type="RefSeq" id="WP_204178142.1">
    <property type="nucleotide sequence ID" value="NZ_CP069389.1"/>
</dbReference>
<sequence>MAGFFEKIFGRHEEASWMYDLEFFQDTTTKVYLKNMALQTNIEFLARTISQSEFRIMNNNKSIKDKTWHKLNIRPNTDLSSSDFWQKVIYKLIYENEVLIVQSDTKDLLVADSYDRKEFALYPDRFSHVMVKDFEFERSFEMGEVIYLTYNNNKLSTFVDGLFGDYGEIFGRMISAQMRNNQIRGIVNVDSSKKMDSEEIQKMQDYVDKITSSFSTNAVAVAPLTKGFDYQEVSGGTKTSSANFEDLAKLKKSLQDDVAKAIGIPPALINGELADMDNALESYIKFCIKPLIKKIEDELNAKLFTESDVIKGRYIKVVGIDKKDPLEHAESVDKLVSSGTFTRNHVRVMFGEEPSDDAELDNYLVTKNYTESLEGGDTDED</sequence>
<evidence type="ECO:0000313" key="2">
    <source>
        <dbReference type="Proteomes" id="UP000640299"/>
    </source>
</evidence>
<evidence type="ECO:0000313" key="1">
    <source>
        <dbReference type="EMBL" id="QRN90732.1"/>
    </source>
</evidence>
<name>A0AB37HNQ9_MAMSC</name>
<dbReference type="NCBIfam" id="TIGR01537">
    <property type="entry name" value="portal_HK97"/>
    <property type="match status" value="1"/>
</dbReference>
<gene>
    <name evidence="1" type="ORF">JRU67_11830</name>
</gene>
<accession>A0AB37HNQ9</accession>
<organism evidence="1 2">
    <name type="scientific">Mammaliicoccus sciuri</name>
    <name type="common">Staphylococcus sciuri</name>
    <dbReference type="NCBI Taxonomy" id="1296"/>
    <lineage>
        <taxon>Bacteria</taxon>
        <taxon>Bacillati</taxon>
        <taxon>Bacillota</taxon>
        <taxon>Bacilli</taxon>
        <taxon>Bacillales</taxon>
        <taxon>Staphylococcaceae</taxon>
        <taxon>Mammaliicoccus</taxon>
    </lineage>
</organism>
<proteinExistence type="predicted"/>
<protein>
    <submittedName>
        <fullName evidence="1">Phage portal protein</fullName>
    </submittedName>
</protein>
<dbReference type="InterPro" id="IPR006427">
    <property type="entry name" value="Portal_HK97"/>
</dbReference>
<dbReference type="Proteomes" id="UP000640299">
    <property type="component" value="Chromosome"/>
</dbReference>
<dbReference type="Pfam" id="PF04860">
    <property type="entry name" value="Phage_portal"/>
    <property type="match status" value="1"/>
</dbReference>
<dbReference type="InterPro" id="IPR006944">
    <property type="entry name" value="Phage/GTA_portal"/>
</dbReference>
<dbReference type="EMBL" id="CP069389">
    <property type="protein sequence ID" value="QRN90732.1"/>
    <property type="molecule type" value="Genomic_DNA"/>
</dbReference>
<reference evidence="1" key="1">
    <citation type="submission" date="2021-02" db="EMBL/GenBank/DDBJ databases">
        <title>cfr and optrA-positive Staphylococcus spp.</title>
        <authorList>
            <person name="Chen L."/>
        </authorList>
    </citation>
    <scope>NUCLEOTIDE SEQUENCE</scope>
    <source>
        <strain evidence="1">GDQ20D70P</strain>
    </source>
</reference>
<dbReference type="AlphaFoldDB" id="A0AB37HNQ9"/>